<comment type="similarity">
    <text evidence="1">Belongs to the GSP E family.</text>
</comment>
<proteinExistence type="inferred from homology"/>
<protein>
    <submittedName>
        <fullName evidence="2">Type IV pili twitching motility protein PilT</fullName>
    </submittedName>
</protein>
<comment type="caution">
    <text evidence="2">The sequence shown here is derived from an EMBL/GenBank/DDBJ whole genome shotgun (WGS) entry which is preliminary data.</text>
</comment>
<dbReference type="STRING" id="163359.A9R16_00460"/>
<gene>
    <name evidence="2" type="ORF">C4900_03725</name>
</gene>
<evidence type="ECO:0000313" key="2">
    <source>
        <dbReference type="EMBL" id="RCN58880.1"/>
    </source>
</evidence>
<dbReference type="AlphaFoldDB" id="A0A1C2G4G2"/>
<dbReference type="Pfam" id="PF00437">
    <property type="entry name" value="T2SSE"/>
    <property type="match status" value="1"/>
</dbReference>
<dbReference type="CDD" id="cd01131">
    <property type="entry name" value="PilT"/>
    <property type="match status" value="1"/>
</dbReference>
<dbReference type="OrthoDB" id="9805147at2"/>
<name>A0A1C2G4G2_9GAMM</name>
<dbReference type="InterPro" id="IPR003593">
    <property type="entry name" value="AAA+_ATPase"/>
</dbReference>
<dbReference type="Gene3D" id="3.30.450.90">
    <property type="match status" value="1"/>
</dbReference>
<dbReference type="PANTHER" id="PTHR30486:SF16">
    <property type="entry name" value="TWITCHING MOTILITY PROTEIN PILT"/>
    <property type="match status" value="1"/>
</dbReference>
<dbReference type="SUPFAM" id="SSF52540">
    <property type="entry name" value="P-loop containing nucleoside triphosphate hydrolases"/>
    <property type="match status" value="1"/>
</dbReference>
<dbReference type="Proteomes" id="UP000253250">
    <property type="component" value="Unassembled WGS sequence"/>
</dbReference>
<evidence type="ECO:0000313" key="3">
    <source>
        <dbReference type="Proteomes" id="UP000253250"/>
    </source>
</evidence>
<dbReference type="InterPro" id="IPR027417">
    <property type="entry name" value="P-loop_NTPase"/>
</dbReference>
<dbReference type="SMART" id="SM00382">
    <property type="entry name" value="AAA"/>
    <property type="match status" value="1"/>
</dbReference>
<organism evidence="2 3">
    <name type="scientific">Acidiferrobacter thiooxydans</name>
    <dbReference type="NCBI Taxonomy" id="163359"/>
    <lineage>
        <taxon>Bacteria</taxon>
        <taxon>Pseudomonadati</taxon>
        <taxon>Pseudomonadota</taxon>
        <taxon>Gammaproteobacteria</taxon>
        <taxon>Acidiferrobacterales</taxon>
        <taxon>Acidiferrobacteraceae</taxon>
        <taxon>Acidiferrobacter</taxon>
    </lineage>
</organism>
<dbReference type="NCBIfam" id="TIGR01420">
    <property type="entry name" value="pilT_fam"/>
    <property type="match status" value="1"/>
</dbReference>
<dbReference type="PROSITE" id="PS00662">
    <property type="entry name" value="T2SP_E"/>
    <property type="match status" value="1"/>
</dbReference>
<dbReference type="PANTHER" id="PTHR30486">
    <property type="entry name" value="TWITCHING MOTILITY PROTEIN PILT"/>
    <property type="match status" value="1"/>
</dbReference>
<dbReference type="Gene3D" id="3.40.50.300">
    <property type="entry name" value="P-loop containing nucleotide triphosphate hydrolases"/>
    <property type="match status" value="1"/>
</dbReference>
<keyword evidence="3" id="KW-1185">Reference proteome</keyword>
<dbReference type="GO" id="GO:0016887">
    <property type="term" value="F:ATP hydrolysis activity"/>
    <property type="evidence" value="ECO:0007669"/>
    <property type="project" value="InterPro"/>
</dbReference>
<dbReference type="InterPro" id="IPR006321">
    <property type="entry name" value="PilT/PilU"/>
</dbReference>
<sequence length="391" mass="42678">MGQADRNRLMRLHFLYPCYNEGYMESPIAATPSEPLEWLSQVLVEATRYGASDVHLRARNHPILRVDGALRALDDRPRLTVERVAEIGEAMMDARQRAVFAHEHQVDLSRGFKGIGRVRANIFRQRGTVALVLRVIHSVVPPLTSLGLPEMVAKLTQVERGLVLVTGASGSGKTTTLAALVNEVNLTQTKHVLTIEDPIEFLFAEQKSLITQREIGVDAPTFHEAMRAALREDPDVILLGEMRDIETIETALQAAETGHFVLATAHAPAAAEAVNRLITAFPAEAQAGVRVKVAQNLRAVVSQRLLPRADGQGRAVACEVLTISALARELIADPSRIKDLPEVLKRGSVQDGMLAFDACLLALVKAKRIAPAIALQYASSANDLRLKIEGF</sequence>
<dbReference type="InterPro" id="IPR001482">
    <property type="entry name" value="T2SS/T4SS_dom"/>
</dbReference>
<evidence type="ECO:0000256" key="1">
    <source>
        <dbReference type="ARBA" id="ARBA00006611"/>
    </source>
</evidence>
<dbReference type="EMBL" id="PSYR01000001">
    <property type="protein sequence ID" value="RCN58880.1"/>
    <property type="molecule type" value="Genomic_DNA"/>
</dbReference>
<reference evidence="2 3" key="1">
    <citation type="submission" date="2018-02" db="EMBL/GenBank/DDBJ databases">
        <title>Insights into the biology of acidophilic members of the Acidiferrobacteraceae family derived from comparative genomic analyses.</title>
        <authorList>
            <person name="Issotta F."/>
            <person name="Thyssen C."/>
            <person name="Mena C."/>
            <person name="Moya A."/>
            <person name="Bellenberg S."/>
            <person name="Sproer C."/>
            <person name="Covarrubias P.C."/>
            <person name="Sand W."/>
            <person name="Quatrini R."/>
            <person name="Vera M."/>
        </authorList>
    </citation>
    <scope>NUCLEOTIDE SEQUENCE [LARGE SCALE GENOMIC DNA]</scope>
    <source>
        <strain evidence="3">m-1</strain>
    </source>
</reference>
<accession>A0A1C2G4G2</accession>
<dbReference type="InterPro" id="IPR050921">
    <property type="entry name" value="T4SS_GSP_E_ATPase"/>
</dbReference>
<dbReference type="GO" id="GO:0005524">
    <property type="term" value="F:ATP binding"/>
    <property type="evidence" value="ECO:0007669"/>
    <property type="project" value="InterPro"/>
</dbReference>